<feature type="region of interest" description="Disordered" evidence="1">
    <location>
        <begin position="167"/>
        <end position="285"/>
    </location>
</feature>
<name>A0A8K0HAJ2_9ROSA</name>
<accession>A0A8K0HAJ2</accession>
<evidence type="ECO:0000256" key="1">
    <source>
        <dbReference type="SAM" id="MobiDB-lite"/>
    </source>
</evidence>
<dbReference type="AlphaFoldDB" id="A0A8K0HAJ2"/>
<feature type="compositionally biased region" description="Basic and acidic residues" evidence="1">
    <location>
        <begin position="201"/>
        <end position="226"/>
    </location>
</feature>
<evidence type="ECO:0000313" key="2">
    <source>
        <dbReference type="EMBL" id="KAF3448977.1"/>
    </source>
</evidence>
<reference evidence="2" key="1">
    <citation type="submission" date="2020-03" db="EMBL/GenBank/DDBJ databases">
        <title>A high-quality chromosome-level genome assembly of a woody plant with both climbing and erect habits, Rhamnella rubrinervis.</title>
        <authorList>
            <person name="Lu Z."/>
            <person name="Yang Y."/>
            <person name="Zhu X."/>
            <person name="Sun Y."/>
        </authorList>
    </citation>
    <scope>NUCLEOTIDE SEQUENCE</scope>
    <source>
        <strain evidence="2">BYM</strain>
        <tissue evidence="2">Leaf</tissue>
    </source>
</reference>
<feature type="compositionally biased region" description="Basic and acidic residues" evidence="1">
    <location>
        <begin position="503"/>
        <end position="518"/>
    </location>
</feature>
<feature type="region of interest" description="Disordered" evidence="1">
    <location>
        <begin position="474"/>
        <end position="601"/>
    </location>
</feature>
<dbReference type="Proteomes" id="UP000796880">
    <property type="component" value="Unassembled WGS sequence"/>
</dbReference>
<feature type="compositionally biased region" description="Polar residues" evidence="1">
    <location>
        <begin position="245"/>
        <end position="257"/>
    </location>
</feature>
<keyword evidence="3" id="KW-1185">Reference proteome</keyword>
<organism evidence="2 3">
    <name type="scientific">Rhamnella rubrinervis</name>
    <dbReference type="NCBI Taxonomy" id="2594499"/>
    <lineage>
        <taxon>Eukaryota</taxon>
        <taxon>Viridiplantae</taxon>
        <taxon>Streptophyta</taxon>
        <taxon>Embryophyta</taxon>
        <taxon>Tracheophyta</taxon>
        <taxon>Spermatophyta</taxon>
        <taxon>Magnoliopsida</taxon>
        <taxon>eudicotyledons</taxon>
        <taxon>Gunneridae</taxon>
        <taxon>Pentapetalae</taxon>
        <taxon>rosids</taxon>
        <taxon>fabids</taxon>
        <taxon>Rosales</taxon>
        <taxon>Rhamnaceae</taxon>
        <taxon>rhamnoid group</taxon>
        <taxon>Rhamneae</taxon>
        <taxon>Rhamnella</taxon>
    </lineage>
</organism>
<feature type="compositionally biased region" description="Basic and acidic residues" evidence="1">
    <location>
        <begin position="474"/>
        <end position="494"/>
    </location>
</feature>
<protein>
    <submittedName>
        <fullName evidence="2">Uncharacterized protein</fullName>
    </submittedName>
</protein>
<feature type="region of interest" description="Disordered" evidence="1">
    <location>
        <begin position="423"/>
        <end position="451"/>
    </location>
</feature>
<evidence type="ECO:0000313" key="3">
    <source>
        <dbReference type="Proteomes" id="UP000796880"/>
    </source>
</evidence>
<feature type="compositionally biased region" description="Basic and acidic residues" evidence="1">
    <location>
        <begin position="271"/>
        <end position="281"/>
    </location>
</feature>
<gene>
    <name evidence="2" type="ORF">FNV43_RR09701</name>
</gene>
<dbReference type="EMBL" id="VOIH02000004">
    <property type="protein sequence ID" value="KAF3448977.1"/>
    <property type="molecule type" value="Genomic_DNA"/>
</dbReference>
<comment type="caution">
    <text evidence="2">The sequence shown here is derived from an EMBL/GenBank/DDBJ whole genome shotgun (WGS) entry which is preliminary data.</text>
</comment>
<sequence>MDFCSFLSGDLLEKCHLECWRGWRVAHDKNVRTRAGRLEVVLCWYAKEFSGCPHVSLALEGGCWPMKELHLSIPEAYSDVLVGIVDHAGWTVELSKSLVKAFNALCKVKDSCLDVSLSIECPCCTSGDWRRAGCVAPTQVGSKESPILGNIHPEVVKSSQLEEWAFGGGNAQPEEENLNSGNTQSEVENLNSENTQLEEVLDQRRARPKEEDTQPERARPWRKVFDPGKPQPGRAQPGVGALPRESSTWGGRPSTQGELDLGRYALPRKARPGEEGPRLKETSTWGDQLTESNRQVACNLVRLDKTWPQRTWVSGGARIEAGAQPSTPKSAFHSSKIMNSEQNELKEKKMGERVLIGIPTIANLVGITDDGDGVLVIEDARDVQDALSVWCLPLCSKKFLTFRNIHHEVADPRPGEEVLDLGRARPWEEGGGSRPRNGSTGRKFLDQGSRRPGEEVLDLEIRLLNLGRGRPLEVLDLETTRPGEEVPHPGERSTGEGGSSRPTRLDLGRGSSTKERSILDSGNTPPDEGNLSSGNTQPEEVPSKEDLDLGRLILDSGNTQPEDENLNSGNTQPHEVYNPGRARPGRLILDSGNTQLEEEET</sequence>
<proteinExistence type="predicted"/>
<feature type="compositionally biased region" description="Polar residues" evidence="1">
    <location>
        <begin position="556"/>
        <end position="573"/>
    </location>
</feature>
<feature type="compositionally biased region" description="Polar residues" evidence="1">
    <location>
        <begin position="520"/>
        <end position="538"/>
    </location>
</feature>
<feature type="compositionally biased region" description="Polar residues" evidence="1">
    <location>
        <begin position="178"/>
        <end position="197"/>
    </location>
</feature>